<dbReference type="GO" id="GO:0000166">
    <property type="term" value="F:nucleotide binding"/>
    <property type="evidence" value="ECO:0007669"/>
    <property type="project" value="InterPro"/>
</dbReference>
<dbReference type="RefSeq" id="WP_146277049.1">
    <property type="nucleotide sequence ID" value="NZ_CP042260.1"/>
</dbReference>
<evidence type="ECO:0000259" key="3">
    <source>
        <dbReference type="Pfam" id="PF01408"/>
    </source>
</evidence>
<keyword evidence="2" id="KW-0520">NAD</keyword>
<evidence type="ECO:0000259" key="4">
    <source>
        <dbReference type="Pfam" id="PF22725"/>
    </source>
</evidence>
<keyword evidence="7" id="KW-1185">Reference proteome</keyword>
<proteinExistence type="predicted"/>
<sequence length="402" mass="43116">MNQQRTVGVGLISVGWMGKLHARAYSSVPYVYPELGIKPRLVVAADTEQSRVDYAISTLGFERGTLDYHEVLADPEVDVVSICAPNFLHAEMAIAAAEAGKHFWIEKPAGRSLAETQSIEQAVARNGVETSVGFNYRHAPAIERARQLVGDGRLGEITNVRASFLAGYAADPRAALSWRFNRELAGSGVLADLFSHAVDLCSHVVGSIQSISAATNVMIPARPKLSMGQGTHFDLIEGGEMGEVENEDYAAALVRFSPEGLAQRAIGTIEASRVAIGPQCGYRLEIYGTEGSVKWDYERLNELEVVLGRNNEEQGFTTVIGSPGHGEYSRFQPGPGNAMGFDDLKIIEAKKFLLAVCGGEKTNSTIADAVAAAALVEAAEKSAATGDWQQAGKPAQGQKMQY</sequence>
<dbReference type="Pfam" id="PF22725">
    <property type="entry name" value="GFO_IDH_MocA_C3"/>
    <property type="match status" value="1"/>
</dbReference>
<feature type="domain" description="GFO/IDH/MocA-like oxidoreductase" evidence="4">
    <location>
        <begin position="143"/>
        <end position="293"/>
    </location>
</feature>
<evidence type="ECO:0000313" key="8">
    <source>
        <dbReference type="Proteomes" id="UP001060018"/>
    </source>
</evidence>
<dbReference type="Gene3D" id="3.30.360.10">
    <property type="entry name" value="Dihydrodipicolinate Reductase, domain 2"/>
    <property type="match status" value="1"/>
</dbReference>
<protein>
    <submittedName>
        <fullName evidence="6">Gfo/Idh/MocA family oxidoreductase</fullName>
    </submittedName>
</protein>
<name>A0A5B8IXX8_9MICC</name>
<dbReference type="EMBL" id="CP042260">
    <property type="protein sequence ID" value="QDY66830.1"/>
    <property type="molecule type" value="Genomic_DNA"/>
</dbReference>
<dbReference type="Proteomes" id="UP000320717">
    <property type="component" value="Chromosome"/>
</dbReference>
<evidence type="ECO:0000313" key="6">
    <source>
        <dbReference type="EMBL" id="UUX58969.1"/>
    </source>
</evidence>
<dbReference type="PANTHER" id="PTHR43818">
    <property type="entry name" value="BCDNA.GH03377"/>
    <property type="match status" value="1"/>
</dbReference>
<reference evidence="6" key="2">
    <citation type="journal article" date="2022" name="Pest Manag. Sci.">
        <title>Glutamicibacter halophytocola-mediated host fitness of potato tuber moth on Solanaceae crops.</title>
        <authorList>
            <person name="Wang W."/>
            <person name="Xiao G."/>
            <person name="Du G."/>
            <person name="Chang L."/>
            <person name="Yang Y."/>
            <person name="Ye J."/>
            <person name="Chen B."/>
        </authorList>
    </citation>
    <scope>NUCLEOTIDE SEQUENCE</scope>
    <source>
        <strain evidence="6">S2</strain>
    </source>
</reference>
<evidence type="ECO:0000313" key="7">
    <source>
        <dbReference type="Proteomes" id="UP000320717"/>
    </source>
</evidence>
<evidence type="ECO:0000256" key="2">
    <source>
        <dbReference type="ARBA" id="ARBA00023027"/>
    </source>
</evidence>
<dbReference type="GO" id="GO:0016491">
    <property type="term" value="F:oxidoreductase activity"/>
    <property type="evidence" value="ECO:0007669"/>
    <property type="project" value="UniProtKB-KW"/>
</dbReference>
<accession>A0A5B8IXX8</accession>
<dbReference type="AlphaFoldDB" id="A0A5B8IXX8"/>
<dbReference type="InterPro" id="IPR036291">
    <property type="entry name" value="NAD(P)-bd_dom_sf"/>
</dbReference>
<feature type="domain" description="Gfo/Idh/MocA-like oxidoreductase N-terminal" evidence="3">
    <location>
        <begin position="8"/>
        <end position="134"/>
    </location>
</feature>
<dbReference type="InterPro" id="IPR050463">
    <property type="entry name" value="Gfo/Idh/MocA_oxidrdct_glycsds"/>
</dbReference>
<evidence type="ECO:0000256" key="1">
    <source>
        <dbReference type="ARBA" id="ARBA00023002"/>
    </source>
</evidence>
<dbReference type="PANTHER" id="PTHR43818:SF11">
    <property type="entry name" value="BCDNA.GH03377"/>
    <property type="match status" value="1"/>
</dbReference>
<keyword evidence="1" id="KW-0560">Oxidoreductase</keyword>
<dbReference type="Proteomes" id="UP001060018">
    <property type="component" value="Chromosome"/>
</dbReference>
<reference evidence="5 7" key="1">
    <citation type="submission" date="2019-07" db="EMBL/GenBank/DDBJ databases">
        <title>Complete Genome Sequence of drought tolerant Plant Growth-Promoting Rhizobacterium Glutamicibacter halophytocola DR408.</title>
        <authorList>
            <person name="Nishu S.D."/>
            <person name="Lee T.K."/>
        </authorList>
    </citation>
    <scope>NUCLEOTIDE SEQUENCE [LARGE SCALE GENOMIC DNA]</scope>
    <source>
        <strain evidence="5 7">DR408</strain>
    </source>
</reference>
<dbReference type="InterPro" id="IPR000683">
    <property type="entry name" value="Gfo/Idh/MocA-like_OxRdtase_N"/>
</dbReference>
<evidence type="ECO:0000313" key="5">
    <source>
        <dbReference type="EMBL" id="QDY66830.1"/>
    </source>
</evidence>
<dbReference type="SUPFAM" id="SSF55347">
    <property type="entry name" value="Glyceraldehyde-3-phosphate dehydrogenase-like, C-terminal domain"/>
    <property type="match status" value="1"/>
</dbReference>
<gene>
    <name evidence="5" type="ORF">FQA45_11120</name>
    <name evidence="6" type="ORF">NUH22_17005</name>
</gene>
<dbReference type="EMBL" id="CP102487">
    <property type="protein sequence ID" value="UUX58969.1"/>
    <property type="molecule type" value="Genomic_DNA"/>
</dbReference>
<organism evidence="6 8">
    <name type="scientific">Glutamicibacter halophytocola</name>
    <dbReference type="NCBI Taxonomy" id="1933880"/>
    <lineage>
        <taxon>Bacteria</taxon>
        <taxon>Bacillati</taxon>
        <taxon>Actinomycetota</taxon>
        <taxon>Actinomycetes</taxon>
        <taxon>Micrococcales</taxon>
        <taxon>Micrococcaceae</taxon>
        <taxon>Glutamicibacter</taxon>
    </lineage>
</organism>
<dbReference type="OrthoDB" id="9792085at2"/>
<dbReference type="InterPro" id="IPR055170">
    <property type="entry name" value="GFO_IDH_MocA-like_dom"/>
</dbReference>
<dbReference type="Pfam" id="PF01408">
    <property type="entry name" value="GFO_IDH_MocA"/>
    <property type="match status" value="1"/>
</dbReference>
<dbReference type="Gene3D" id="3.40.50.720">
    <property type="entry name" value="NAD(P)-binding Rossmann-like Domain"/>
    <property type="match status" value="1"/>
</dbReference>
<dbReference type="SUPFAM" id="SSF51735">
    <property type="entry name" value="NAD(P)-binding Rossmann-fold domains"/>
    <property type="match status" value="1"/>
</dbReference>